<dbReference type="Pfam" id="PF23619">
    <property type="entry name" value="Ig_VWA7"/>
    <property type="match status" value="1"/>
</dbReference>
<evidence type="ECO:0000259" key="1">
    <source>
        <dbReference type="Pfam" id="PF23560"/>
    </source>
</evidence>
<gene>
    <name evidence="3" type="ORF">NXF25_004547</name>
</gene>
<dbReference type="Proteomes" id="UP001474421">
    <property type="component" value="Unassembled WGS sequence"/>
</dbReference>
<organism evidence="3 4">
    <name type="scientific">Crotalus adamanteus</name>
    <name type="common">Eastern diamondback rattlesnake</name>
    <dbReference type="NCBI Taxonomy" id="8729"/>
    <lineage>
        <taxon>Eukaryota</taxon>
        <taxon>Metazoa</taxon>
        <taxon>Chordata</taxon>
        <taxon>Craniata</taxon>
        <taxon>Vertebrata</taxon>
        <taxon>Euteleostomi</taxon>
        <taxon>Lepidosauria</taxon>
        <taxon>Squamata</taxon>
        <taxon>Bifurcata</taxon>
        <taxon>Unidentata</taxon>
        <taxon>Episquamata</taxon>
        <taxon>Toxicofera</taxon>
        <taxon>Serpentes</taxon>
        <taxon>Colubroidea</taxon>
        <taxon>Viperidae</taxon>
        <taxon>Crotalinae</taxon>
        <taxon>Crotalus</taxon>
    </lineage>
</organism>
<sequence>MSLNAAPVKIAHNRVDGSHFSFPVDESLSEISVSIKSLRRERFNFKVLQPSGDPFTKPRMLVDTSNHKIVKISPIPQQGRWTVTLTPRGSYEVEIRGKSLLDFTYRIMEKQNGYMLPIQGQPTKGSNYTISLKMLGPARGTQMQRLIISDGLEGPIHSIILNQTSDALGNSLALAPIHLDSLSPMLKLEGLSPGNLPFSRLNINPIHVASVRILPLADQESNLLPGGSVEFSVQVVNDGSAATFTFNVRDDLGFTQTFRPTQGFLRKGESTILTATFVAPAKSSDFASSLATFTAKTSSSQNYLTLPITVIPKTALETEENPPVYHLLHFYMPCGADSQHRPNCSQHIWHMTFSAEAAETAVSVQISPDPRALSCHSEEEGSDKKLICDYKSSCCSPLAEILISDENGNMNNFTVDYNTQPPTPALH</sequence>
<dbReference type="InterPro" id="IPR057615">
    <property type="entry name" value="Ig_VWA7"/>
</dbReference>
<name>A0AAW1BUU6_CROAD</name>
<protein>
    <submittedName>
        <fullName evidence="3">Uncharacterized protein</fullName>
    </submittedName>
</protein>
<dbReference type="InterPro" id="IPR056475">
    <property type="entry name" value="GBD_Hemicentin/VWA7"/>
</dbReference>
<dbReference type="AlphaFoldDB" id="A0AAW1BUU6"/>
<reference evidence="3 4" key="1">
    <citation type="journal article" date="2024" name="Proc. Natl. Acad. Sci. U.S.A.">
        <title>The genetic regulatory architecture and epigenomic basis for age-related changes in rattlesnake venom.</title>
        <authorList>
            <person name="Hogan M.P."/>
            <person name="Holding M.L."/>
            <person name="Nystrom G.S."/>
            <person name="Colston T.J."/>
            <person name="Bartlett D.A."/>
            <person name="Mason A.J."/>
            <person name="Ellsworth S.A."/>
            <person name="Rautsaw R.M."/>
            <person name="Lawrence K.C."/>
            <person name="Strickland J.L."/>
            <person name="He B."/>
            <person name="Fraser P."/>
            <person name="Margres M.J."/>
            <person name="Gilbert D.M."/>
            <person name="Gibbs H.L."/>
            <person name="Parkinson C.L."/>
            <person name="Rokyta D.R."/>
        </authorList>
    </citation>
    <scope>NUCLEOTIDE SEQUENCE [LARGE SCALE GENOMIC DNA]</scope>
    <source>
        <strain evidence="3">DRR0105</strain>
    </source>
</reference>
<evidence type="ECO:0000313" key="4">
    <source>
        <dbReference type="Proteomes" id="UP001474421"/>
    </source>
</evidence>
<keyword evidence="4" id="KW-1185">Reference proteome</keyword>
<evidence type="ECO:0000259" key="2">
    <source>
        <dbReference type="Pfam" id="PF23619"/>
    </source>
</evidence>
<dbReference type="PANTHER" id="PTHR14905:SF21">
    <property type="entry name" value="VWFA DOMAIN-CONTAINING PROTEIN"/>
    <property type="match status" value="1"/>
</dbReference>
<feature type="domain" description="VWA7 Ig-like" evidence="2">
    <location>
        <begin position="216"/>
        <end position="311"/>
    </location>
</feature>
<proteinExistence type="predicted"/>
<dbReference type="InterPro" id="IPR052577">
    <property type="entry name" value="VWA7"/>
</dbReference>
<evidence type="ECO:0000313" key="3">
    <source>
        <dbReference type="EMBL" id="KAK9405773.1"/>
    </source>
</evidence>
<comment type="caution">
    <text evidence="3">The sequence shown here is derived from an EMBL/GenBank/DDBJ whole genome shotgun (WGS) entry which is preliminary data.</text>
</comment>
<dbReference type="PANTHER" id="PTHR14905">
    <property type="entry name" value="NG37"/>
    <property type="match status" value="1"/>
</dbReference>
<dbReference type="Pfam" id="PF23560">
    <property type="entry name" value="GBD_Hemicentin"/>
    <property type="match status" value="1"/>
</dbReference>
<feature type="domain" description="Hemicentin/VWA7 galactose-binding" evidence="1">
    <location>
        <begin position="12"/>
        <end position="99"/>
    </location>
</feature>
<accession>A0AAW1BUU6</accession>
<dbReference type="EMBL" id="JAOTOJ010000002">
    <property type="protein sequence ID" value="KAK9405773.1"/>
    <property type="molecule type" value="Genomic_DNA"/>
</dbReference>